<protein>
    <recommendedName>
        <fullName evidence="1">BTB domain-containing protein</fullName>
    </recommendedName>
</protein>
<dbReference type="OrthoDB" id="2129688at2759"/>
<gene>
    <name evidence="2" type="ORF">PAC_05325</name>
</gene>
<evidence type="ECO:0000313" key="2">
    <source>
        <dbReference type="EMBL" id="CZR55437.1"/>
    </source>
</evidence>
<dbReference type="EMBL" id="FJOG01000006">
    <property type="protein sequence ID" value="CZR55437.1"/>
    <property type="molecule type" value="Genomic_DNA"/>
</dbReference>
<dbReference type="InterPro" id="IPR011333">
    <property type="entry name" value="SKP1/BTB/POZ_sf"/>
</dbReference>
<dbReference type="AlphaFoldDB" id="A0A1L7WRQ6"/>
<keyword evidence="3" id="KW-1185">Reference proteome</keyword>
<organism evidence="2 3">
    <name type="scientific">Phialocephala subalpina</name>
    <dbReference type="NCBI Taxonomy" id="576137"/>
    <lineage>
        <taxon>Eukaryota</taxon>
        <taxon>Fungi</taxon>
        <taxon>Dikarya</taxon>
        <taxon>Ascomycota</taxon>
        <taxon>Pezizomycotina</taxon>
        <taxon>Leotiomycetes</taxon>
        <taxon>Helotiales</taxon>
        <taxon>Mollisiaceae</taxon>
        <taxon>Phialocephala</taxon>
        <taxon>Phialocephala fortinii species complex</taxon>
    </lineage>
</organism>
<proteinExistence type="predicted"/>
<name>A0A1L7WRQ6_9HELO</name>
<evidence type="ECO:0000313" key="3">
    <source>
        <dbReference type="Proteomes" id="UP000184330"/>
    </source>
</evidence>
<accession>A0A1L7WRQ6</accession>
<feature type="domain" description="BTB" evidence="1">
    <location>
        <begin position="28"/>
        <end position="92"/>
    </location>
</feature>
<reference evidence="2 3" key="1">
    <citation type="submission" date="2016-03" db="EMBL/GenBank/DDBJ databases">
        <authorList>
            <person name="Ploux O."/>
        </authorList>
    </citation>
    <scope>NUCLEOTIDE SEQUENCE [LARGE SCALE GENOMIC DNA]</scope>
    <source>
        <strain evidence="2 3">UAMH 11012</strain>
    </source>
</reference>
<evidence type="ECO:0000259" key="1">
    <source>
        <dbReference type="PROSITE" id="PS50097"/>
    </source>
</evidence>
<dbReference type="InterPro" id="IPR000210">
    <property type="entry name" value="BTB/POZ_dom"/>
</dbReference>
<dbReference type="PROSITE" id="PS50097">
    <property type="entry name" value="BTB"/>
    <property type="match status" value="1"/>
</dbReference>
<dbReference type="Proteomes" id="UP000184330">
    <property type="component" value="Unassembled WGS sequence"/>
</dbReference>
<sequence>MAPLTKRQKTGDGNFNSPIAFPCAGQSPDVRLIVFKQEFHVHSTLLKLNTAFFRKFLDSPEKAVNDPNGSGEVALVGPMSTFTYEWVTKIDEGGDKWSLVSDNKKNEPYNLSTYTGDKQEQTNAFEKLLSAIYVQPYKLGTAEELLLMTDLADYYCALPILSRTLDGALINSPTFSDQIQKSANELYVAAAKLRNALLFRECLIWVVGPHNNPVYKTLDDPRLRMVARCAHGEISTKIASVTARALRRGTGDWVKMANSKPDRWAYGFDRLMFGPLYDGYYDNMDMDAVHYPRWFRDIEQEGDELLDDESGDFEGLLEDKLVLDRGYHTAGDADKYPDNFFCAQVSDEDLPWDVNETDW</sequence>
<dbReference type="Gene3D" id="3.30.710.10">
    <property type="entry name" value="Potassium Channel Kv1.1, Chain A"/>
    <property type="match status" value="1"/>
</dbReference>